<protein>
    <recommendedName>
        <fullName evidence="6">Battenin</fullName>
    </recommendedName>
</protein>
<dbReference type="VEuPathDB" id="AmoebaDB:EHI_142150"/>
<dbReference type="GO" id="GO:0008285">
    <property type="term" value="P:negative regulation of cell population proliferation"/>
    <property type="evidence" value="ECO:0007669"/>
    <property type="project" value="EnsemblProtists"/>
</dbReference>
<feature type="transmembrane region" description="Helical" evidence="6">
    <location>
        <begin position="100"/>
        <end position="119"/>
    </location>
</feature>
<dbReference type="GO" id="GO:0006972">
    <property type="term" value="P:hyperosmotic response"/>
    <property type="evidence" value="ECO:0007669"/>
    <property type="project" value="EnsemblProtists"/>
</dbReference>
<dbReference type="VEuPathDB" id="AmoebaDB:EHI7A_048180"/>
<feature type="transmembrane region" description="Helical" evidence="6">
    <location>
        <begin position="191"/>
        <end position="211"/>
    </location>
</feature>
<dbReference type="GO" id="GO:0006971">
    <property type="term" value="P:hypotonic response"/>
    <property type="evidence" value="ECO:0007669"/>
    <property type="project" value="EnsemblProtists"/>
</dbReference>
<feature type="transmembrane region" description="Helical" evidence="6">
    <location>
        <begin position="374"/>
        <end position="399"/>
    </location>
</feature>
<organism evidence="8 9">
    <name type="scientific">Entamoeba histolytica</name>
    <dbReference type="NCBI Taxonomy" id="5759"/>
    <lineage>
        <taxon>Eukaryota</taxon>
        <taxon>Amoebozoa</taxon>
        <taxon>Evosea</taxon>
        <taxon>Archamoebae</taxon>
        <taxon>Mastigamoebida</taxon>
        <taxon>Entamoebidae</taxon>
        <taxon>Entamoeba</taxon>
    </lineage>
</organism>
<keyword evidence="7" id="KW-0175">Coiled coil</keyword>
<dbReference type="InterPro" id="IPR003492">
    <property type="entry name" value="Battenin_disease_Cln3"/>
</dbReference>
<dbReference type="GO" id="GO:0006907">
    <property type="term" value="P:pinocytosis"/>
    <property type="evidence" value="ECO:0007669"/>
    <property type="project" value="EnsemblProtists"/>
</dbReference>
<evidence type="ECO:0000313" key="9">
    <source>
        <dbReference type="Proteomes" id="UP000078387"/>
    </source>
</evidence>
<evidence type="ECO:0000256" key="6">
    <source>
        <dbReference type="RuleBase" id="RU361113"/>
    </source>
</evidence>
<feature type="transmembrane region" description="Helical" evidence="6">
    <location>
        <begin position="275"/>
        <end position="293"/>
    </location>
</feature>
<feature type="transmembrane region" description="Helical" evidence="6">
    <location>
        <begin position="125"/>
        <end position="152"/>
    </location>
</feature>
<dbReference type="GO" id="GO:0005794">
    <property type="term" value="C:Golgi apparatus"/>
    <property type="evidence" value="ECO:0007669"/>
    <property type="project" value="EnsemblProtists"/>
</dbReference>
<dbReference type="EMBL" id="BDEQ01000001">
    <property type="protein sequence ID" value="GAT92933.1"/>
    <property type="molecule type" value="Genomic_DNA"/>
</dbReference>
<evidence type="ECO:0000256" key="1">
    <source>
        <dbReference type="ARBA" id="ARBA00004127"/>
    </source>
</evidence>
<evidence type="ECO:0000256" key="7">
    <source>
        <dbReference type="SAM" id="Coils"/>
    </source>
</evidence>
<sequence length="445" mass="51151">MNENELKYIMTVSKILKTIHLTKGWNYYRNYIGFFIIGTINNINFVVVNSSASSLCSFFKADKWNPLILWCNVFAGLILRILNMLFLYKIPIKIRLLFSTIFNLVGLFGMVLCILLQEYTQTTSFIFFGLCLCMILIIGGVQSFAESVILSYSGRFPPEMVNGWSSGTGFAGVAGSGLYLFFTGLNIPNTISFTCLTPLCVIYAIVFFFMIKPEVSTNEEQQTLINDTNNDRKQEKEHNEYDNIKEELKNELDLMIDEQKEEGTFLEKLKSGIQMTWWLGINLTLIYFFEYVINPGAIYVAFNKEKSEESNNFFIKNFYEVLAFCYQLGVFISRSSLPLFKIKPVWILTIIQCVLCILMSIQGNLHFMYNEWGIWLMIVIMLVVGLVGGSGYVQVMYWILTKQMKKEQRELGISFVTLLNTLAVLASSLVSLLLNETLWKSNFDY</sequence>
<dbReference type="VEuPathDB" id="AmoebaDB:EHI8A_118810"/>
<evidence type="ECO:0000256" key="4">
    <source>
        <dbReference type="ARBA" id="ARBA00022989"/>
    </source>
</evidence>
<gene>
    <name evidence="8" type="ORF">CL6EHI_142150</name>
</gene>
<proteinExistence type="inferred from homology"/>
<dbReference type="GO" id="GO:0098609">
    <property type="term" value="P:cell-cell adhesion"/>
    <property type="evidence" value="ECO:0007669"/>
    <property type="project" value="EnsemblProtists"/>
</dbReference>
<dbReference type="OMA" id="ATILYCE"/>
<dbReference type="GO" id="GO:0000281">
    <property type="term" value="P:mitotic cytokinesis"/>
    <property type="evidence" value="ECO:0007669"/>
    <property type="project" value="EnsemblProtists"/>
</dbReference>
<dbReference type="Proteomes" id="UP000078387">
    <property type="component" value="Unassembled WGS sequence"/>
</dbReference>
<feature type="transmembrane region" description="Helical" evidence="6">
    <location>
        <begin position="345"/>
        <end position="362"/>
    </location>
</feature>
<dbReference type="PANTHER" id="PTHR10981">
    <property type="entry name" value="BATTENIN"/>
    <property type="match status" value="1"/>
</dbReference>
<dbReference type="VEuPathDB" id="AmoebaDB:KM1_092130"/>
<feature type="transmembrane region" description="Helical" evidence="6">
    <location>
        <begin position="164"/>
        <end position="185"/>
    </location>
</feature>
<dbReference type="SUPFAM" id="SSF103473">
    <property type="entry name" value="MFS general substrate transporter"/>
    <property type="match status" value="1"/>
</dbReference>
<dbReference type="GO" id="GO:0031589">
    <property type="term" value="P:cell-substrate adhesion"/>
    <property type="evidence" value="ECO:0007669"/>
    <property type="project" value="EnsemblProtists"/>
</dbReference>
<dbReference type="GO" id="GO:0000331">
    <property type="term" value="C:contractile vacuole"/>
    <property type="evidence" value="ECO:0007669"/>
    <property type="project" value="EnsemblProtists"/>
</dbReference>
<keyword evidence="6" id="KW-0458">Lysosome</keyword>
<comment type="subcellular location">
    <subcellularLocation>
        <location evidence="1">Endomembrane system</location>
        <topology evidence="1">Multi-pass membrane protein</topology>
    </subcellularLocation>
    <subcellularLocation>
        <location evidence="6">Lysosome membrane</location>
        <topology evidence="6">Multi-pass membrane protein</topology>
    </subcellularLocation>
</comment>
<dbReference type="PANTHER" id="PTHR10981:SF7">
    <property type="entry name" value="BATTENIN"/>
    <property type="match status" value="1"/>
</dbReference>
<feature type="transmembrane region" description="Helical" evidence="6">
    <location>
        <begin position="67"/>
        <end position="88"/>
    </location>
</feature>
<dbReference type="GO" id="GO:0030139">
    <property type="term" value="C:endocytic vesicle"/>
    <property type="evidence" value="ECO:0007669"/>
    <property type="project" value="EnsemblProtists"/>
</dbReference>
<dbReference type="GO" id="GO:0005765">
    <property type="term" value="C:lysosomal membrane"/>
    <property type="evidence" value="ECO:0007669"/>
    <property type="project" value="UniProtKB-SubCell"/>
</dbReference>
<dbReference type="Gene3D" id="1.20.1250.20">
    <property type="entry name" value="MFS general substrate transporter like domains"/>
    <property type="match status" value="1"/>
</dbReference>
<feature type="transmembrane region" description="Helical" evidence="6">
    <location>
        <begin position="313"/>
        <end position="333"/>
    </location>
</feature>
<reference evidence="8 9" key="1">
    <citation type="submission" date="2016-05" db="EMBL/GenBank/DDBJ databases">
        <title>First whole genome sequencing of Entamoeba histolytica HM1:IMSS-clone-6.</title>
        <authorList>
            <person name="Mukherjee Avik.K."/>
            <person name="Izumyama S."/>
            <person name="Nakada-Tsukui K."/>
            <person name="Nozaki T."/>
        </authorList>
    </citation>
    <scope>NUCLEOTIDE SEQUENCE [LARGE SCALE GENOMIC DNA]</scope>
    <source>
        <strain evidence="8 9">HM1:IMSS clone 6</strain>
    </source>
</reference>
<feature type="coiled-coil region" evidence="7">
    <location>
        <begin position="231"/>
        <end position="261"/>
    </location>
</feature>
<keyword evidence="3 6" id="KW-0812">Transmembrane</keyword>
<keyword evidence="4 6" id="KW-1133">Transmembrane helix</keyword>
<dbReference type="AlphaFoldDB" id="A0A5K1VF46"/>
<evidence type="ECO:0000256" key="5">
    <source>
        <dbReference type="ARBA" id="ARBA00023136"/>
    </source>
</evidence>
<dbReference type="GO" id="GO:0050709">
    <property type="term" value="P:negative regulation of protein secretion"/>
    <property type="evidence" value="ECO:0007669"/>
    <property type="project" value="EnsemblProtists"/>
</dbReference>
<dbReference type="InterPro" id="IPR036259">
    <property type="entry name" value="MFS_trans_sf"/>
</dbReference>
<comment type="similarity">
    <text evidence="2 6">Belongs to the battenin family.</text>
</comment>
<evidence type="ECO:0000313" key="8">
    <source>
        <dbReference type="EMBL" id="GAT92933.1"/>
    </source>
</evidence>
<name>A0A5K1VF46_ENTHI</name>
<accession>A0A5K1VF46</accession>
<dbReference type="VEuPathDB" id="AmoebaDB:EHI5A_076860"/>
<dbReference type="GO" id="GO:0050714">
    <property type="term" value="P:positive regulation of protein secretion"/>
    <property type="evidence" value="ECO:0007669"/>
    <property type="project" value="EnsemblProtists"/>
</dbReference>
<comment type="caution">
    <text evidence="8">The sequence shown here is derived from an EMBL/GenBank/DDBJ whole genome shotgun (WGS) entry which is preliminary data.</text>
</comment>
<feature type="transmembrane region" description="Helical" evidence="6">
    <location>
        <begin position="27"/>
        <end position="47"/>
    </location>
</feature>
<dbReference type="PRINTS" id="PR01315">
    <property type="entry name" value="BATTENIN"/>
</dbReference>
<feature type="transmembrane region" description="Helical" evidence="6">
    <location>
        <begin position="411"/>
        <end position="434"/>
    </location>
</feature>
<keyword evidence="5 6" id="KW-0472">Membrane</keyword>
<evidence type="ECO:0000256" key="2">
    <source>
        <dbReference type="ARBA" id="ARBA00007467"/>
    </source>
</evidence>
<dbReference type="FunFam" id="1.20.1250.20:FF:000838">
    <property type="entry name" value="Battenin"/>
    <property type="match status" value="1"/>
</dbReference>
<dbReference type="Pfam" id="PF02487">
    <property type="entry name" value="CLN3"/>
    <property type="match status" value="1"/>
</dbReference>
<evidence type="ECO:0000256" key="3">
    <source>
        <dbReference type="ARBA" id="ARBA00022692"/>
    </source>
</evidence>
<dbReference type="GO" id="GO:0009992">
    <property type="term" value="P:intracellular water homeostasis"/>
    <property type="evidence" value="ECO:0007669"/>
    <property type="project" value="EnsemblProtists"/>
</dbReference>